<accession>A0ABV9RMK3</accession>
<evidence type="ECO:0000256" key="1">
    <source>
        <dbReference type="SAM" id="MobiDB-lite"/>
    </source>
</evidence>
<name>A0ABV9RMK3_9PSEU</name>
<keyword evidence="3" id="KW-1185">Reference proteome</keyword>
<dbReference type="Proteomes" id="UP001595909">
    <property type="component" value="Unassembled WGS sequence"/>
</dbReference>
<feature type="compositionally biased region" description="Low complexity" evidence="1">
    <location>
        <begin position="33"/>
        <end position="47"/>
    </location>
</feature>
<gene>
    <name evidence="2" type="ORF">ACFPEL_21060</name>
</gene>
<comment type="caution">
    <text evidence="2">The sequence shown here is derived from an EMBL/GenBank/DDBJ whole genome shotgun (WGS) entry which is preliminary data.</text>
</comment>
<dbReference type="EMBL" id="JBHSIM010000045">
    <property type="protein sequence ID" value="MFC4834915.1"/>
    <property type="molecule type" value="Genomic_DNA"/>
</dbReference>
<protein>
    <submittedName>
        <fullName evidence="2">Uncharacterized protein</fullName>
    </submittedName>
</protein>
<evidence type="ECO:0000313" key="3">
    <source>
        <dbReference type="Proteomes" id="UP001595909"/>
    </source>
</evidence>
<evidence type="ECO:0000313" key="2">
    <source>
        <dbReference type="EMBL" id="MFC4834915.1"/>
    </source>
</evidence>
<feature type="region of interest" description="Disordered" evidence="1">
    <location>
        <begin position="1"/>
        <end position="63"/>
    </location>
</feature>
<organism evidence="2 3">
    <name type="scientific">Actinomycetospora chibensis</name>
    <dbReference type="NCBI Taxonomy" id="663606"/>
    <lineage>
        <taxon>Bacteria</taxon>
        <taxon>Bacillati</taxon>
        <taxon>Actinomycetota</taxon>
        <taxon>Actinomycetes</taxon>
        <taxon>Pseudonocardiales</taxon>
        <taxon>Pseudonocardiaceae</taxon>
        <taxon>Actinomycetospora</taxon>
    </lineage>
</organism>
<sequence length="118" mass="11408">MGPDGGPVAAPPRCHGGGGPAEPPEEDVDSPAVSGVGDDSPGVGSVPAASAWSRSAEPLSSSTACTRVVDSAFGLSVSGAGSSVLVRTPPLPDVSDDGAWSGSSGLLGVLTRTRLVGR</sequence>
<dbReference type="RefSeq" id="WP_274187554.1">
    <property type="nucleotide sequence ID" value="NZ_BAABHN010000045.1"/>
</dbReference>
<reference evidence="3" key="1">
    <citation type="journal article" date="2019" name="Int. J. Syst. Evol. Microbiol.">
        <title>The Global Catalogue of Microorganisms (GCM) 10K type strain sequencing project: providing services to taxonomists for standard genome sequencing and annotation.</title>
        <authorList>
            <consortium name="The Broad Institute Genomics Platform"/>
            <consortium name="The Broad Institute Genome Sequencing Center for Infectious Disease"/>
            <person name="Wu L."/>
            <person name="Ma J."/>
        </authorList>
    </citation>
    <scope>NUCLEOTIDE SEQUENCE [LARGE SCALE GENOMIC DNA]</scope>
    <source>
        <strain evidence="3">CCUG 50347</strain>
    </source>
</reference>
<proteinExistence type="predicted"/>